<name>A0A3D9KW37_MARFU</name>
<sequence length="113" mass="13056">MQSSKDTVQISRKEYEEFLYLKEELAQLKKLIFGKKNERFVPSDTAQSQLDFGLESNATEPEAEQQTISYTKEKKAKKKPIRMVLPAHLPREEEVLEPEDKQDNAEKLGEAIT</sequence>
<accession>A0A3D9KW37</accession>
<dbReference type="AlphaFoldDB" id="A0A3D9KW37"/>
<gene>
    <name evidence="3" type="ORF">C7460_13424</name>
</gene>
<protein>
    <submittedName>
        <fullName evidence="3">Transposase IS166 family protein</fullName>
    </submittedName>
</protein>
<comment type="caution">
    <text evidence="3">The sequence shown here is derived from an EMBL/GenBank/DDBJ whole genome shotgun (WGS) entry which is preliminary data.</text>
</comment>
<evidence type="ECO:0000313" key="3">
    <source>
        <dbReference type="EMBL" id="RED92031.1"/>
    </source>
</evidence>
<keyword evidence="4" id="KW-1185">Reference proteome</keyword>
<dbReference type="Proteomes" id="UP000256779">
    <property type="component" value="Unassembled WGS sequence"/>
</dbReference>
<proteinExistence type="predicted"/>
<organism evidence="3 4">
    <name type="scientific">Marinoscillum furvescens DSM 4134</name>
    <dbReference type="NCBI Taxonomy" id="1122208"/>
    <lineage>
        <taxon>Bacteria</taxon>
        <taxon>Pseudomonadati</taxon>
        <taxon>Bacteroidota</taxon>
        <taxon>Cytophagia</taxon>
        <taxon>Cytophagales</taxon>
        <taxon>Reichenbachiellaceae</taxon>
        <taxon>Marinoscillum</taxon>
    </lineage>
</organism>
<dbReference type="InterPro" id="IPR024463">
    <property type="entry name" value="Transposase_TnpC_homeodom"/>
</dbReference>
<feature type="non-terminal residue" evidence="3">
    <location>
        <position position="113"/>
    </location>
</feature>
<dbReference type="Pfam" id="PF13007">
    <property type="entry name" value="LZ_Tnp_IS66"/>
    <property type="match status" value="1"/>
</dbReference>
<evidence type="ECO:0000313" key="4">
    <source>
        <dbReference type="Proteomes" id="UP000256779"/>
    </source>
</evidence>
<feature type="compositionally biased region" description="Polar residues" evidence="1">
    <location>
        <begin position="53"/>
        <end position="70"/>
    </location>
</feature>
<reference evidence="3 4" key="1">
    <citation type="submission" date="2018-07" db="EMBL/GenBank/DDBJ databases">
        <title>Genomic Encyclopedia of Type Strains, Phase IV (KMG-IV): sequencing the most valuable type-strain genomes for metagenomic binning, comparative biology and taxonomic classification.</title>
        <authorList>
            <person name="Goeker M."/>
        </authorList>
    </citation>
    <scope>NUCLEOTIDE SEQUENCE [LARGE SCALE GENOMIC DNA]</scope>
    <source>
        <strain evidence="3 4">DSM 4134</strain>
    </source>
</reference>
<evidence type="ECO:0000259" key="2">
    <source>
        <dbReference type="Pfam" id="PF13007"/>
    </source>
</evidence>
<feature type="region of interest" description="Disordered" evidence="1">
    <location>
        <begin position="53"/>
        <end position="113"/>
    </location>
</feature>
<feature type="domain" description="Transposase TnpC homeodomain" evidence="2">
    <location>
        <begin position="21"/>
        <end position="93"/>
    </location>
</feature>
<feature type="compositionally biased region" description="Basic and acidic residues" evidence="1">
    <location>
        <begin position="89"/>
        <end position="113"/>
    </location>
</feature>
<evidence type="ECO:0000256" key="1">
    <source>
        <dbReference type="SAM" id="MobiDB-lite"/>
    </source>
</evidence>
<dbReference type="EMBL" id="QREG01000034">
    <property type="protein sequence ID" value="RED92031.1"/>
    <property type="molecule type" value="Genomic_DNA"/>
</dbReference>